<feature type="compositionally biased region" description="Low complexity" evidence="2">
    <location>
        <begin position="10"/>
        <end position="28"/>
    </location>
</feature>
<sequence length="274" mass="30387">MSVSIRPRHQQQPPQQHHQEQSQPSSQHGHQRPAAAVDGGEPALLPPPPPGTRGRPEPGLSRRPKSTQSKRSIITHVACQPCQRRKHKCDGQRPVCTSCLAKSRDDCAYDATGDQRRTTALKTRIQDLRRQAEDLKDIVRGIVAAPDHEAAFATARMLVAEGFTHTADIANAFRTEQANEESVSEQRDWAHDVFLADSLVVAHPPALYSYPTTSDPAMANATFQHDGAGGMPFPPLSFQRQEEPLELIQSDYENMPIEVRTPGPVFFSREGWRA</sequence>
<protein>
    <recommendedName>
        <fullName evidence="3">Zn(2)-C6 fungal-type domain-containing protein</fullName>
    </recommendedName>
</protein>
<feature type="region of interest" description="Disordered" evidence="2">
    <location>
        <begin position="1"/>
        <end position="72"/>
    </location>
</feature>
<evidence type="ECO:0000313" key="4">
    <source>
        <dbReference type="EMBL" id="KAH7053501.1"/>
    </source>
</evidence>
<comment type="caution">
    <text evidence="4">The sequence shown here is derived from an EMBL/GenBank/DDBJ whole genome shotgun (WGS) entry which is preliminary data.</text>
</comment>
<reference evidence="4 5" key="1">
    <citation type="journal article" date="2021" name="Nat. Commun.">
        <title>Genetic determinants of endophytism in the Arabidopsis root mycobiome.</title>
        <authorList>
            <person name="Mesny F."/>
            <person name="Miyauchi S."/>
            <person name="Thiergart T."/>
            <person name="Pickel B."/>
            <person name="Atanasova L."/>
            <person name="Karlsson M."/>
            <person name="Huettel B."/>
            <person name="Barry K.W."/>
            <person name="Haridas S."/>
            <person name="Chen C."/>
            <person name="Bauer D."/>
            <person name="Andreopoulos W."/>
            <person name="Pangilinan J."/>
            <person name="LaButti K."/>
            <person name="Riley R."/>
            <person name="Lipzen A."/>
            <person name="Clum A."/>
            <person name="Drula E."/>
            <person name="Henrissat B."/>
            <person name="Kohler A."/>
            <person name="Grigoriev I.V."/>
            <person name="Martin F.M."/>
            <person name="Hacquard S."/>
        </authorList>
    </citation>
    <scope>NUCLEOTIDE SEQUENCE [LARGE SCALE GENOMIC DNA]</scope>
    <source>
        <strain evidence="4 5">MPI-SDFR-AT-0080</strain>
    </source>
</reference>
<dbReference type="Gene3D" id="4.10.240.10">
    <property type="entry name" value="Zn(2)-C6 fungal-type DNA-binding domain"/>
    <property type="match status" value="1"/>
</dbReference>
<keyword evidence="5" id="KW-1185">Reference proteome</keyword>
<evidence type="ECO:0000256" key="2">
    <source>
        <dbReference type="SAM" id="MobiDB-lite"/>
    </source>
</evidence>
<proteinExistence type="predicted"/>
<dbReference type="InterPro" id="IPR036864">
    <property type="entry name" value="Zn2-C6_fun-type_DNA-bd_sf"/>
</dbReference>
<dbReference type="PROSITE" id="PS50048">
    <property type="entry name" value="ZN2_CY6_FUNGAL_2"/>
    <property type="match status" value="1"/>
</dbReference>
<feature type="domain" description="Zn(2)-C6 fungal-type" evidence="3">
    <location>
        <begin position="78"/>
        <end position="109"/>
    </location>
</feature>
<dbReference type="InterPro" id="IPR001138">
    <property type="entry name" value="Zn2Cys6_DnaBD"/>
</dbReference>
<evidence type="ECO:0000256" key="1">
    <source>
        <dbReference type="ARBA" id="ARBA00023242"/>
    </source>
</evidence>
<evidence type="ECO:0000259" key="3">
    <source>
        <dbReference type="PROSITE" id="PS50048"/>
    </source>
</evidence>
<dbReference type="CDD" id="cd00067">
    <property type="entry name" value="GAL4"/>
    <property type="match status" value="1"/>
</dbReference>
<organism evidence="4 5">
    <name type="scientific">Macrophomina phaseolina</name>
    <dbReference type="NCBI Taxonomy" id="35725"/>
    <lineage>
        <taxon>Eukaryota</taxon>
        <taxon>Fungi</taxon>
        <taxon>Dikarya</taxon>
        <taxon>Ascomycota</taxon>
        <taxon>Pezizomycotina</taxon>
        <taxon>Dothideomycetes</taxon>
        <taxon>Dothideomycetes incertae sedis</taxon>
        <taxon>Botryosphaeriales</taxon>
        <taxon>Botryosphaeriaceae</taxon>
        <taxon>Macrophomina</taxon>
    </lineage>
</organism>
<gene>
    <name evidence="4" type="ORF">B0J12DRAFT_698679</name>
</gene>
<dbReference type="Proteomes" id="UP000774617">
    <property type="component" value="Unassembled WGS sequence"/>
</dbReference>
<dbReference type="EMBL" id="JAGTJR010000010">
    <property type="protein sequence ID" value="KAH7053501.1"/>
    <property type="molecule type" value="Genomic_DNA"/>
</dbReference>
<dbReference type="PANTHER" id="PTHR47256:SF1">
    <property type="entry name" value="ZN(II)2CYS6 TRANSCRIPTION FACTOR (EUROFUNG)"/>
    <property type="match status" value="1"/>
</dbReference>
<dbReference type="InterPro" id="IPR053187">
    <property type="entry name" value="Notoamide_regulator"/>
</dbReference>
<name>A0ABQ8GEX4_9PEZI</name>
<dbReference type="Pfam" id="PF00172">
    <property type="entry name" value="Zn_clus"/>
    <property type="match status" value="1"/>
</dbReference>
<accession>A0ABQ8GEX4</accession>
<dbReference type="SUPFAM" id="SSF57701">
    <property type="entry name" value="Zn2/Cys6 DNA-binding domain"/>
    <property type="match status" value="1"/>
</dbReference>
<dbReference type="PANTHER" id="PTHR47256">
    <property type="entry name" value="ZN(II)2CYS6 TRANSCRIPTION FACTOR (EUROFUNG)-RELATED"/>
    <property type="match status" value="1"/>
</dbReference>
<keyword evidence="1" id="KW-0539">Nucleus</keyword>
<evidence type="ECO:0000313" key="5">
    <source>
        <dbReference type="Proteomes" id="UP000774617"/>
    </source>
</evidence>